<feature type="region of interest" description="Disordered" evidence="1">
    <location>
        <begin position="1"/>
        <end position="169"/>
    </location>
</feature>
<dbReference type="SMART" id="SM00222">
    <property type="entry name" value="Sec7"/>
    <property type="match status" value="1"/>
</dbReference>
<reference evidence="4" key="1">
    <citation type="journal article" date="2020" name="Stud. Mycol.">
        <title>101 Dothideomycetes genomes: a test case for predicting lifestyles and emergence of pathogens.</title>
        <authorList>
            <person name="Haridas S."/>
            <person name="Albert R."/>
            <person name="Binder M."/>
            <person name="Bloem J."/>
            <person name="Labutti K."/>
            <person name="Salamov A."/>
            <person name="Andreopoulos B."/>
            <person name="Baker S."/>
            <person name="Barry K."/>
            <person name="Bills G."/>
            <person name="Bluhm B."/>
            <person name="Cannon C."/>
            <person name="Castanera R."/>
            <person name="Culley D."/>
            <person name="Daum C."/>
            <person name="Ezra D."/>
            <person name="Gonzalez J."/>
            <person name="Henrissat B."/>
            <person name="Kuo A."/>
            <person name="Liang C."/>
            <person name="Lipzen A."/>
            <person name="Lutzoni F."/>
            <person name="Magnuson J."/>
            <person name="Mondo S."/>
            <person name="Nolan M."/>
            <person name="Ohm R."/>
            <person name="Pangilinan J."/>
            <person name="Park H.-J."/>
            <person name="Ramirez L."/>
            <person name="Alfaro M."/>
            <person name="Sun H."/>
            <person name="Tritt A."/>
            <person name="Yoshinaga Y."/>
            <person name="Zwiers L.-H."/>
            <person name="Turgeon B."/>
            <person name="Goodwin S."/>
            <person name="Spatafora J."/>
            <person name="Crous P."/>
            <person name="Grigoriev I."/>
        </authorList>
    </citation>
    <scope>NUCLEOTIDE SEQUENCE</scope>
    <source>
        <strain evidence="4">CBS 115976</strain>
    </source>
</reference>
<feature type="compositionally biased region" description="Low complexity" evidence="1">
    <location>
        <begin position="1157"/>
        <end position="1166"/>
    </location>
</feature>
<dbReference type="InterPro" id="IPR023394">
    <property type="entry name" value="Sec7_C_sf"/>
</dbReference>
<dbReference type="Pfam" id="PF01369">
    <property type="entry name" value="Sec7"/>
    <property type="match status" value="1"/>
</dbReference>
<dbReference type="GO" id="GO:0005085">
    <property type="term" value="F:guanyl-nucleotide exchange factor activity"/>
    <property type="evidence" value="ECO:0007669"/>
    <property type="project" value="InterPro"/>
</dbReference>
<feature type="compositionally biased region" description="Low complexity" evidence="1">
    <location>
        <begin position="44"/>
        <end position="57"/>
    </location>
</feature>
<feature type="compositionally biased region" description="Basic and acidic residues" evidence="1">
    <location>
        <begin position="1171"/>
        <end position="1185"/>
    </location>
</feature>
<dbReference type="PROSITE" id="PS50003">
    <property type="entry name" value="PH_DOMAIN"/>
    <property type="match status" value="1"/>
</dbReference>
<feature type="compositionally biased region" description="Low complexity" evidence="1">
    <location>
        <begin position="806"/>
        <end position="823"/>
    </location>
</feature>
<dbReference type="EMBL" id="MU004230">
    <property type="protein sequence ID" value="KAF2674100.1"/>
    <property type="molecule type" value="Genomic_DNA"/>
</dbReference>
<evidence type="ECO:0000313" key="4">
    <source>
        <dbReference type="EMBL" id="KAF2674100.1"/>
    </source>
</evidence>
<accession>A0A6A6UQQ2</accession>
<dbReference type="InterPro" id="IPR011993">
    <property type="entry name" value="PH-like_dom_sf"/>
</dbReference>
<dbReference type="InterPro" id="IPR001849">
    <property type="entry name" value="PH_domain"/>
</dbReference>
<proteinExistence type="predicted"/>
<feature type="compositionally biased region" description="Polar residues" evidence="1">
    <location>
        <begin position="830"/>
        <end position="846"/>
    </location>
</feature>
<feature type="compositionally biased region" description="Basic and acidic residues" evidence="1">
    <location>
        <begin position="1015"/>
        <end position="1026"/>
    </location>
</feature>
<feature type="compositionally biased region" description="Polar residues" evidence="1">
    <location>
        <begin position="134"/>
        <end position="146"/>
    </location>
</feature>
<feature type="compositionally biased region" description="Polar residues" evidence="1">
    <location>
        <begin position="902"/>
        <end position="912"/>
    </location>
</feature>
<dbReference type="SUPFAM" id="SSF48425">
    <property type="entry name" value="Sec7 domain"/>
    <property type="match status" value="1"/>
</dbReference>
<feature type="compositionally biased region" description="Polar residues" evidence="1">
    <location>
        <begin position="84"/>
        <end position="95"/>
    </location>
</feature>
<dbReference type="CDD" id="cd00171">
    <property type="entry name" value="Sec7"/>
    <property type="match status" value="1"/>
</dbReference>
<dbReference type="GO" id="GO:0032012">
    <property type="term" value="P:regulation of ARF protein signal transduction"/>
    <property type="evidence" value="ECO:0007669"/>
    <property type="project" value="InterPro"/>
</dbReference>
<evidence type="ECO:0008006" key="6">
    <source>
        <dbReference type="Google" id="ProtNLM"/>
    </source>
</evidence>
<feature type="domain" description="SEC7" evidence="3">
    <location>
        <begin position="184"/>
        <end position="378"/>
    </location>
</feature>
<dbReference type="SUPFAM" id="SSF50729">
    <property type="entry name" value="PH domain-like"/>
    <property type="match status" value="1"/>
</dbReference>
<feature type="compositionally biased region" description="Polar residues" evidence="1">
    <location>
        <begin position="790"/>
        <end position="799"/>
    </location>
</feature>
<feature type="compositionally biased region" description="Low complexity" evidence="1">
    <location>
        <begin position="106"/>
        <end position="119"/>
    </location>
</feature>
<keyword evidence="5" id="KW-1185">Reference proteome</keyword>
<feature type="compositionally biased region" description="Low complexity" evidence="1">
    <location>
        <begin position="1070"/>
        <end position="1085"/>
    </location>
</feature>
<dbReference type="PANTHER" id="PTHR10663:SF405">
    <property type="entry name" value="ARF GUANINE NUCLEOTIDE EXCHANGE FACTOR SYT1"/>
    <property type="match status" value="1"/>
</dbReference>
<protein>
    <recommendedName>
        <fullName evidence="6">SEC7 domain-containing protein</fullName>
    </recommendedName>
</protein>
<dbReference type="Gene3D" id="1.10.1000.11">
    <property type="entry name" value="Arf Nucleotide-binding Site Opener,domain 2"/>
    <property type="match status" value="1"/>
</dbReference>
<feature type="compositionally biased region" description="Polar residues" evidence="1">
    <location>
        <begin position="159"/>
        <end position="169"/>
    </location>
</feature>
<feature type="compositionally biased region" description="Basic residues" evidence="1">
    <location>
        <begin position="992"/>
        <end position="1011"/>
    </location>
</feature>
<sequence length="1185" mass="130908">MDNSSENGRPSGQFPSWLSRKPRNRKSLFPILVDRDPSKPHTAPPTASASPRPSTSAVHSESHSRPGTLKYDSSRSVRGATVSHPGTGTPSTVASITFAPHPALLRSSSITSDRSTKSSPALAPPEGNRRHRSSTFGSTSGQSEDTPPTPPFMSGGSGRNSTSTAGRSSLSNLFGLSHRFRQNDMSPRHGSSTNVTIGPSGNASLSNSLTITRDSIALPEREEGETAIQYLERVEDMAPRSQIPCVLSKSGDEFRLAVMRSFMRKFVFFGDPLDMAIRKLLMEIDLPKETQQIDRVMQSFADRYHECNPGIFNSASDAYFIAFSILMLQTDFFNQNNKRKMTKPGYVKNTSIEGISNDVLECFYDNIIYTPFIRVEEDQDVMTMRRRKDRKTLKAAKAAKAAIKNVPSDPTKKPHKQPLDPYTLIFESRLDTLRPPLREGMNLEDPYTYLGSLPLFDRRVLRNSKIGVIQIESSRSRPDAFMSRSGIENPTEAKVGLVDLPIDKVGLLWRKDPKKKTARSPWQEWGVILTGVGLYFYKNSGWVKNYIHQYESHIKHGGAGTSCLFKPPIASFKPDYTLPTDHAVALQDETYKRHKNAFCFFGHNGFEEVFLADSDSDLDDWLAKLNNQAACKAAGISQRGPIGGQYNGQRQRAIRRHENSTSSQVVQTPTGEVTIQRGSIDPKLVQQMSEARKNAVQTKMQGIDEKLVVTTKHVENELRDARHLLLMAPIQQKTRDILVHAADRCRERLKQQRVEYWRLKCHRDILSMDLDEEQREEDRRQAQQRPDIKGQNSASNTLKPNGLDRSTSTNSATTNGTFSNSAAPAKVSSHAPTASQESNAFSNADSTADEAEDFHTPPESANRPSTPETSTQAPKQSHSIHNTPSPQQKSPNNFLHPHRESLTSNYSHTSRLTPRGPRPSLDLQTEASSVSEMQTIVTDDDDVEDAAKSELDEVNEIQESDAERPITPVTPQSATHADDEVPKVNSATSDRGRKHHSHHSGSKHRRNRKGSNSKDLQKEDGSGSKADDDDAPTGLIRDKPLFTVHGKKASIVTFGGEWSANPEETLQRVKAATSSPTGSGSSKDPPNLKSPLSRMTTADDGAVKEDAKQIADGDFSVTPTPGSPNPGQSNSEFSPHPPRNSSIRAHDRRAPSIRTHSSSAVSSRSVNTTIEDDKKKPMREAAVEA</sequence>
<evidence type="ECO:0000256" key="1">
    <source>
        <dbReference type="SAM" id="MobiDB-lite"/>
    </source>
</evidence>
<feature type="compositionally biased region" description="Polar residues" evidence="1">
    <location>
        <begin position="922"/>
        <end position="937"/>
    </location>
</feature>
<dbReference type="InterPro" id="IPR000904">
    <property type="entry name" value="Sec7_dom"/>
</dbReference>
<organism evidence="4 5">
    <name type="scientific">Microthyrium microscopicum</name>
    <dbReference type="NCBI Taxonomy" id="703497"/>
    <lineage>
        <taxon>Eukaryota</taxon>
        <taxon>Fungi</taxon>
        <taxon>Dikarya</taxon>
        <taxon>Ascomycota</taxon>
        <taxon>Pezizomycotina</taxon>
        <taxon>Dothideomycetes</taxon>
        <taxon>Dothideomycetes incertae sedis</taxon>
        <taxon>Microthyriales</taxon>
        <taxon>Microthyriaceae</taxon>
        <taxon>Microthyrium</taxon>
    </lineage>
</organism>
<dbReference type="PANTHER" id="PTHR10663">
    <property type="entry name" value="GUANYL-NUCLEOTIDE EXCHANGE FACTOR"/>
    <property type="match status" value="1"/>
</dbReference>
<name>A0A6A6UQQ2_9PEZI</name>
<dbReference type="PROSITE" id="PS50190">
    <property type="entry name" value="SEC7"/>
    <property type="match status" value="1"/>
</dbReference>
<dbReference type="InterPro" id="IPR035999">
    <property type="entry name" value="Sec7_dom_sf"/>
</dbReference>
<feature type="compositionally biased region" description="Polar residues" evidence="1">
    <location>
        <begin position="183"/>
        <end position="201"/>
    </location>
</feature>
<dbReference type="Proteomes" id="UP000799302">
    <property type="component" value="Unassembled WGS sequence"/>
</dbReference>
<dbReference type="OrthoDB" id="430364at2759"/>
<feature type="region of interest" description="Disordered" evidence="1">
    <location>
        <begin position="772"/>
        <end position="1185"/>
    </location>
</feature>
<dbReference type="Gene3D" id="2.30.29.30">
    <property type="entry name" value="Pleckstrin-homology domain (PH domain)/Phosphotyrosine-binding domain (PTB)"/>
    <property type="match status" value="1"/>
</dbReference>
<feature type="compositionally biased region" description="Basic and acidic residues" evidence="1">
    <location>
        <begin position="1101"/>
        <end position="1111"/>
    </location>
</feature>
<evidence type="ECO:0000259" key="3">
    <source>
        <dbReference type="PROSITE" id="PS50190"/>
    </source>
</evidence>
<evidence type="ECO:0000259" key="2">
    <source>
        <dbReference type="PROSITE" id="PS50003"/>
    </source>
</evidence>
<feature type="compositionally biased region" description="Polar residues" evidence="1">
    <location>
        <begin position="1117"/>
        <end position="1143"/>
    </location>
</feature>
<dbReference type="AlphaFoldDB" id="A0A6A6UQQ2"/>
<evidence type="ECO:0000313" key="5">
    <source>
        <dbReference type="Proteomes" id="UP000799302"/>
    </source>
</evidence>
<gene>
    <name evidence="4" type="ORF">BT63DRAFT_365940</name>
</gene>
<feature type="compositionally biased region" description="Polar residues" evidence="1">
    <location>
        <begin position="1"/>
        <end position="16"/>
    </location>
</feature>
<feature type="compositionally biased region" description="Polar residues" evidence="1">
    <location>
        <begin position="862"/>
        <end position="893"/>
    </location>
</feature>
<feature type="region of interest" description="Disordered" evidence="1">
    <location>
        <begin position="181"/>
        <end position="201"/>
    </location>
</feature>
<feature type="domain" description="PH" evidence="2">
    <location>
        <begin position="501"/>
        <end position="630"/>
    </location>
</feature>